<dbReference type="PIRSF" id="PIRSF002825">
    <property type="entry name" value="CfbpA"/>
    <property type="match status" value="1"/>
</dbReference>
<proteinExistence type="predicted"/>
<dbReference type="Pfam" id="PF13343">
    <property type="entry name" value="SBP_bac_6"/>
    <property type="match status" value="1"/>
</dbReference>
<dbReference type="Proteomes" id="UP001501565">
    <property type="component" value="Unassembled WGS sequence"/>
</dbReference>
<evidence type="ECO:0000313" key="4">
    <source>
        <dbReference type="Proteomes" id="UP001501565"/>
    </source>
</evidence>
<evidence type="ECO:0000256" key="2">
    <source>
        <dbReference type="SAM" id="SignalP"/>
    </source>
</evidence>
<gene>
    <name evidence="3" type="ORF">GCM10022277_10540</name>
</gene>
<evidence type="ECO:0000313" key="3">
    <source>
        <dbReference type="EMBL" id="GAA3917424.1"/>
    </source>
</evidence>
<organism evidence="3 4">
    <name type="scientific">Litoribacillus peritrichatus</name>
    <dbReference type="NCBI Taxonomy" id="718191"/>
    <lineage>
        <taxon>Bacteria</taxon>
        <taxon>Pseudomonadati</taxon>
        <taxon>Pseudomonadota</taxon>
        <taxon>Gammaproteobacteria</taxon>
        <taxon>Oceanospirillales</taxon>
        <taxon>Oceanospirillaceae</taxon>
        <taxon>Litoribacillus</taxon>
    </lineage>
</organism>
<protein>
    <submittedName>
        <fullName evidence="3">2-aminoethylphosphonate ABC transporter substrate-binding protein</fullName>
    </submittedName>
</protein>
<keyword evidence="1 2" id="KW-0732">Signal</keyword>
<dbReference type="NCBIfam" id="TIGR03261">
    <property type="entry name" value="phnS2"/>
    <property type="match status" value="1"/>
</dbReference>
<name>A0ABP7MC72_9GAMM</name>
<accession>A0ABP7MC72</accession>
<feature type="chain" id="PRO_5047279728" evidence="2">
    <location>
        <begin position="24"/>
        <end position="355"/>
    </location>
</feature>
<keyword evidence="4" id="KW-1185">Reference proteome</keyword>
<dbReference type="Gene3D" id="3.40.190.10">
    <property type="entry name" value="Periplasmic binding protein-like II"/>
    <property type="match status" value="2"/>
</dbReference>
<feature type="signal peptide" evidence="2">
    <location>
        <begin position="1"/>
        <end position="23"/>
    </location>
</feature>
<reference evidence="4" key="1">
    <citation type="journal article" date="2019" name="Int. J. Syst. Evol. Microbiol.">
        <title>The Global Catalogue of Microorganisms (GCM) 10K type strain sequencing project: providing services to taxonomists for standard genome sequencing and annotation.</title>
        <authorList>
            <consortium name="The Broad Institute Genomics Platform"/>
            <consortium name="The Broad Institute Genome Sequencing Center for Infectious Disease"/>
            <person name="Wu L."/>
            <person name="Ma J."/>
        </authorList>
    </citation>
    <scope>NUCLEOTIDE SEQUENCE [LARGE SCALE GENOMIC DNA]</scope>
    <source>
        <strain evidence="4">JCM 17551</strain>
    </source>
</reference>
<sequence>MSMSTQLKTLCAAAVASSTLLLAGCGNDTAELGVSDKKVTELTVYTALEADLLKAYGDAFSQDHPDIKINWVRDSTGTITAKLLAEKANPHADVVWGLAGTSLLKMKNEGMLESYKPENVEKLDAKFRDNSENPAWVGMDAWVGAICFNTEEAKKHNLSKPTSWEDLTKPEYKGHVIMPNPNSSGTGFLDVSSWLQTFGEDKGWDYMDNLHTNISRYTHSGSKPCKLAASGETAIGISFAYRGAKLIEKGAPLELVIPTEGIGWEIEATAILNTTDNMDAAKTLVDWSVTEKANKLYNQGYAVVAYPGVAKPVKHFPAAVADKMINNDFEWAAKNRDQILEEWQKRYDGKSDPKS</sequence>
<dbReference type="PANTHER" id="PTHR30006">
    <property type="entry name" value="THIAMINE-BINDING PERIPLASMIC PROTEIN-RELATED"/>
    <property type="match status" value="1"/>
</dbReference>
<evidence type="ECO:0000256" key="1">
    <source>
        <dbReference type="ARBA" id="ARBA00022729"/>
    </source>
</evidence>
<comment type="caution">
    <text evidence="3">The sequence shown here is derived from an EMBL/GenBank/DDBJ whole genome shotgun (WGS) entry which is preliminary data.</text>
</comment>
<dbReference type="CDD" id="cd13544">
    <property type="entry name" value="PBP2_Fbp_like_1"/>
    <property type="match status" value="1"/>
</dbReference>
<dbReference type="EMBL" id="BAABBN010000004">
    <property type="protein sequence ID" value="GAA3917424.1"/>
    <property type="molecule type" value="Genomic_DNA"/>
</dbReference>
<dbReference type="SUPFAM" id="SSF53850">
    <property type="entry name" value="Periplasmic binding protein-like II"/>
    <property type="match status" value="1"/>
</dbReference>
<dbReference type="InterPro" id="IPR026045">
    <property type="entry name" value="Ferric-bd"/>
</dbReference>
<dbReference type="PANTHER" id="PTHR30006:SF2">
    <property type="entry name" value="ABC TRANSPORTER SUBSTRATE-BINDING PROTEIN"/>
    <property type="match status" value="1"/>
</dbReference>
<dbReference type="InterPro" id="IPR017663">
    <property type="entry name" value="ABC_2-AEP-bd"/>
</dbReference>